<accession>A0A1H8GK10</accession>
<evidence type="ECO:0000259" key="7">
    <source>
        <dbReference type="Pfam" id="PF05433"/>
    </source>
</evidence>
<dbReference type="RefSeq" id="WP_093666324.1">
    <property type="nucleotide sequence ID" value="NZ_FOCF01000007.1"/>
</dbReference>
<keyword evidence="5" id="KW-0449">Lipoprotein</keyword>
<evidence type="ECO:0000256" key="2">
    <source>
        <dbReference type="ARBA" id="ARBA00008681"/>
    </source>
</evidence>
<evidence type="ECO:0000313" key="9">
    <source>
        <dbReference type="Proteomes" id="UP000199206"/>
    </source>
</evidence>
<name>A0A1H8GK10_9SPHN</name>
<feature type="chain" id="PRO_5011611194" description="17 kDa surface antigen" evidence="6">
    <location>
        <begin position="23"/>
        <end position="127"/>
    </location>
</feature>
<evidence type="ECO:0000256" key="3">
    <source>
        <dbReference type="ARBA" id="ARBA00015281"/>
    </source>
</evidence>
<gene>
    <name evidence="8" type="ORF">SAMN05192583_2794</name>
</gene>
<dbReference type="STRING" id="1166340.SAMN05192583_2794"/>
<evidence type="ECO:0000256" key="4">
    <source>
        <dbReference type="ARBA" id="ARBA00023136"/>
    </source>
</evidence>
<dbReference type="PANTHER" id="PTHR35603:SF2">
    <property type="entry name" value="OUTER MEMBRANE LIPOPROTEIN"/>
    <property type="match status" value="1"/>
</dbReference>
<reference evidence="9" key="1">
    <citation type="submission" date="2016-10" db="EMBL/GenBank/DDBJ databases">
        <authorList>
            <person name="Varghese N."/>
            <person name="Submissions S."/>
        </authorList>
    </citation>
    <scope>NUCLEOTIDE SEQUENCE [LARGE SCALE GENOMIC DNA]</scope>
    <source>
        <strain evidence="9">S6-262</strain>
    </source>
</reference>
<proteinExistence type="inferred from homology"/>
<keyword evidence="9" id="KW-1185">Reference proteome</keyword>
<evidence type="ECO:0000313" key="8">
    <source>
        <dbReference type="EMBL" id="SEN44303.1"/>
    </source>
</evidence>
<dbReference type="Proteomes" id="UP000199206">
    <property type="component" value="Unassembled WGS sequence"/>
</dbReference>
<comment type="similarity">
    <text evidence="2">Belongs to the rickettsiale 17 kDa surface antigen family.</text>
</comment>
<evidence type="ECO:0000256" key="1">
    <source>
        <dbReference type="ARBA" id="ARBA00004459"/>
    </source>
</evidence>
<keyword evidence="4" id="KW-0472">Membrane</keyword>
<dbReference type="InterPro" id="IPR051407">
    <property type="entry name" value="Bact_OM_lipoprot/Surf_antigen"/>
</dbReference>
<dbReference type="EMBL" id="FOCF01000007">
    <property type="protein sequence ID" value="SEN44303.1"/>
    <property type="molecule type" value="Genomic_DNA"/>
</dbReference>
<feature type="signal peptide" evidence="6">
    <location>
        <begin position="1"/>
        <end position="22"/>
    </location>
</feature>
<protein>
    <recommendedName>
        <fullName evidence="3">17 kDa surface antigen</fullName>
    </recommendedName>
</protein>
<feature type="domain" description="Glycine zipper 2TM" evidence="7">
    <location>
        <begin position="77"/>
        <end position="117"/>
    </location>
</feature>
<sequence>MFKKLVLVGSALAMGASTLVAAAPADAQRYRGGYYDRGYNDRGYAYDEAYRDGYNHRPRYYRGDRGRYRGRGCDNTGGTIVGAIAGGLLGRTIDRRGDRTLGTVLGAGAGALAGNAIDRSDNPSYCR</sequence>
<dbReference type="InterPro" id="IPR008816">
    <property type="entry name" value="Gly_zipper_2TM_dom"/>
</dbReference>
<dbReference type="GO" id="GO:0009279">
    <property type="term" value="C:cell outer membrane"/>
    <property type="evidence" value="ECO:0007669"/>
    <property type="project" value="UniProtKB-SubCell"/>
</dbReference>
<evidence type="ECO:0000256" key="6">
    <source>
        <dbReference type="SAM" id="SignalP"/>
    </source>
</evidence>
<dbReference type="PANTHER" id="PTHR35603">
    <property type="match status" value="1"/>
</dbReference>
<organism evidence="8 9">
    <name type="scientific">Sphingomonas gellani</name>
    <dbReference type="NCBI Taxonomy" id="1166340"/>
    <lineage>
        <taxon>Bacteria</taxon>
        <taxon>Pseudomonadati</taxon>
        <taxon>Pseudomonadota</taxon>
        <taxon>Alphaproteobacteria</taxon>
        <taxon>Sphingomonadales</taxon>
        <taxon>Sphingomonadaceae</taxon>
        <taxon>Sphingomonas</taxon>
    </lineage>
</organism>
<dbReference type="Pfam" id="PF05433">
    <property type="entry name" value="Rick_17kDa_Anti"/>
    <property type="match status" value="1"/>
</dbReference>
<evidence type="ECO:0000256" key="5">
    <source>
        <dbReference type="ARBA" id="ARBA00023288"/>
    </source>
</evidence>
<keyword evidence="6" id="KW-0732">Signal</keyword>
<comment type="subcellular location">
    <subcellularLocation>
        <location evidence="1">Cell outer membrane</location>
        <topology evidence="1">Lipid-anchor</topology>
    </subcellularLocation>
</comment>
<dbReference type="AlphaFoldDB" id="A0A1H8GK10"/>